<dbReference type="Proteomes" id="UP000694549">
    <property type="component" value="Unplaced"/>
</dbReference>
<evidence type="ECO:0000313" key="1">
    <source>
        <dbReference type="Ensembl" id="ENSAZOP00000018060.1"/>
    </source>
</evidence>
<accession>A0A8B9V4N6</accession>
<name>A0A8B9V4N6_9AVES</name>
<dbReference type="PANTHER" id="PTHR45710:SF26">
    <property type="entry name" value="RH26557P"/>
    <property type="match status" value="1"/>
</dbReference>
<proteinExistence type="predicted"/>
<protein>
    <submittedName>
        <fullName evidence="1">Uncharacterized protein</fullName>
    </submittedName>
</protein>
<evidence type="ECO:0000313" key="2">
    <source>
        <dbReference type="Proteomes" id="UP000694549"/>
    </source>
</evidence>
<dbReference type="InterPro" id="IPR050828">
    <property type="entry name" value="C-type_lectin/matrix_domain"/>
</dbReference>
<dbReference type="Ensembl" id="ENSAZOT00000019409.1">
    <property type="protein sequence ID" value="ENSAZOP00000018060.1"/>
    <property type="gene ID" value="ENSAZOG00000011572.1"/>
</dbReference>
<dbReference type="AlphaFoldDB" id="A0A8B9V4N6"/>
<organism evidence="1 2">
    <name type="scientific">Anas zonorhyncha</name>
    <name type="common">Eastern spot-billed duck</name>
    <dbReference type="NCBI Taxonomy" id="75864"/>
    <lineage>
        <taxon>Eukaryota</taxon>
        <taxon>Metazoa</taxon>
        <taxon>Chordata</taxon>
        <taxon>Craniata</taxon>
        <taxon>Vertebrata</taxon>
        <taxon>Euteleostomi</taxon>
        <taxon>Archelosauria</taxon>
        <taxon>Archosauria</taxon>
        <taxon>Dinosauria</taxon>
        <taxon>Saurischia</taxon>
        <taxon>Theropoda</taxon>
        <taxon>Coelurosauria</taxon>
        <taxon>Aves</taxon>
        <taxon>Neognathae</taxon>
        <taxon>Galloanserae</taxon>
        <taxon>Anseriformes</taxon>
        <taxon>Anatidae</taxon>
        <taxon>Anatinae</taxon>
        <taxon>Anas</taxon>
    </lineage>
</organism>
<reference evidence="1" key="1">
    <citation type="submission" date="2025-08" db="UniProtKB">
        <authorList>
            <consortium name="Ensembl"/>
        </authorList>
    </citation>
    <scope>IDENTIFICATION</scope>
</reference>
<dbReference type="InterPro" id="IPR016187">
    <property type="entry name" value="CTDL_fold"/>
</dbReference>
<dbReference type="SUPFAM" id="SSF56436">
    <property type="entry name" value="C-type lectin-like"/>
    <property type="match status" value="1"/>
</dbReference>
<keyword evidence="2" id="KW-1185">Reference proteome</keyword>
<dbReference type="PANTHER" id="PTHR45710">
    <property type="entry name" value="C-TYPE LECTIN DOMAIN-CONTAINING PROTEIN 180"/>
    <property type="match status" value="1"/>
</dbReference>
<reference evidence="1" key="2">
    <citation type="submission" date="2025-09" db="UniProtKB">
        <authorList>
            <consortium name="Ensembl"/>
        </authorList>
    </citation>
    <scope>IDENTIFICATION</scope>
</reference>
<sequence>SPRGMGRKCRHVQKLLAPLCVVLIVLVLVLLVALVGESQRSIPMSGRLARNLFQGWCGEFQDTWIGFQSKCYYFSENRSDWNTSLANSQLLVPEDQGELVTGLILPSVGMAWTWLDGSRLDESR</sequence>